<sequence>MPSHYSDGYGVSSLGSYSSSSSRLGRDRMTLDYGHHAAAGGGYSSTSLSSSRYGGGGLSGGGGSSSGLYGSGGGGEYSMSGGLSSALAGDNRGDGLMPYPPLSSYATTSSLGSRSGASSAIGSVGTQGYGSSLRSAYDGGGGSTRSSYTDSGLSRSSYDAASSRPSYGGQGLLASSPYEKPAASLSSYDSSALSRSTYDTGSALRSSYDAGASRSTYDLGASRSSYDAGASRSSYDAGSSRPTYGSSVPRSSYDSGLPARSSYLDSGVSRSSYDAGGLSRSAYDSAALQRPAYDDSASRSSLAASRSAPAYGAERSYAGSSGFGSDNYSNGAGYGGSSGGSGYRDSVHDNYRAPQGHGSGSGGGLGHGSSRGYNSGPGLLSWDEGAGSQMSQRPGLAGSQPHHDFLPTPRAPGAGLLGSPPADDRLGGGEDGSRRDLLGAVNQLQHMDNHESKLALNILNAVLKSPQQERPRVWDDEPPAAKMRRLDWVRHTPGSSPVPLDLCPPPSTSASRRASQTNGISLQC</sequence>
<accession>A0A8J5CQ44</accession>
<feature type="compositionally biased region" description="Gly residues" evidence="1">
    <location>
        <begin position="332"/>
        <end position="342"/>
    </location>
</feature>
<evidence type="ECO:0000313" key="2">
    <source>
        <dbReference type="EMBL" id="KAG0717540.1"/>
    </source>
</evidence>
<dbReference type="EMBL" id="JACEEZ010017421">
    <property type="protein sequence ID" value="KAG0717540.1"/>
    <property type="molecule type" value="Genomic_DNA"/>
</dbReference>
<feature type="compositionally biased region" description="Low complexity" evidence="1">
    <location>
        <begin position="1"/>
        <end position="23"/>
    </location>
</feature>
<reference evidence="2" key="1">
    <citation type="submission" date="2020-07" db="EMBL/GenBank/DDBJ databases">
        <title>The High-quality genome of the commercially important snow crab, Chionoecetes opilio.</title>
        <authorList>
            <person name="Jeong J.-H."/>
            <person name="Ryu S."/>
        </authorList>
    </citation>
    <scope>NUCLEOTIDE SEQUENCE</scope>
    <source>
        <strain evidence="2">MADBK_172401_WGS</strain>
        <tissue evidence="2">Digestive gland</tissue>
    </source>
</reference>
<proteinExistence type="predicted"/>
<feature type="compositionally biased region" description="Polar residues" evidence="1">
    <location>
        <begin position="231"/>
        <end position="254"/>
    </location>
</feature>
<evidence type="ECO:0000313" key="3">
    <source>
        <dbReference type="Proteomes" id="UP000770661"/>
    </source>
</evidence>
<feature type="region of interest" description="Disordered" evidence="1">
    <location>
        <begin position="290"/>
        <end position="434"/>
    </location>
</feature>
<evidence type="ECO:0000256" key="1">
    <source>
        <dbReference type="SAM" id="MobiDB-lite"/>
    </source>
</evidence>
<protein>
    <submittedName>
        <fullName evidence="2">Uncharacterized protein</fullName>
    </submittedName>
</protein>
<comment type="caution">
    <text evidence="2">The sequence shown here is derived from an EMBL/GenBank/DDBJ whole genome shotgun (WGS) entry which is preliminary data.</text>
</comment>
<name>A0A8J5CQ44_CHIOP</name>
<feature type="compositionally biased region" description="Polar residues" evidence="1">
    <location>
        <begin position="144"/>
        <end position="165"/>
    </location>
</feature>
<organism evidence="2 3">
    <name type="scientific">Chionoecetes opilio</name>
    <name type="common">Atlantic snow crab</name>
    <name type="synonym">Cancer opilio</name>
    <dbReference type="NCBI Taxonomy" id="41210"/>
    <lineage>
        <taxon>Eukaryota</taxon>
        <taxon>Metazoa</taxon>
        <taxon>Ecdysozoa</taxon>
        <taxon>Arthropoda</taxon>
        <taxon>Crustacea</taxon>
        <taxon>Multicrustacea</taxon>
        <taxon>Malacostraca</taxon>
        <taxon>Eumalacostraca</taxon>
        <taxon>Eucarida</taxon>
        <taxon>Decapoda</taxon>
        <taxon>Pleocyemata</taxon>
        <taxon>Brachyura</taxon>
        <taxon>Eubrachyura</taxon>
        <taxon>Majoidea</taxon>
        <taxon>Majidae</taxon>
        <taxon>Chionoecetes</taxon>
    </lineage>
</organism>
<dbReference type="OrthoDB" id="6377910at2759"/>
<gene>
    <name evidence="2" type="ORF">GWK47_054221</name>
</gene>
<feature type="compositionally biased region" description="Basic and acidic residues" evidence="1">
    <location>
        <begin position="422"/>
        <end position="434"/>
    </location>
</feature>
<dbReference type="AlphaFoldDB" id="A0A8J5CQ44"/>
<feature type="region of interest" description="Disordered" evidence="1">
    <location>
        <begin position="490"/>
        <end position="524"/>
    </location>
</feature>
<keyword evidence="3" id="KW-1185">Reference proteome</keyword>
<feature type="compositionally biased region" description="Gly residues" evidence="1">
    <location>
        <begin position="53"/>
        <end position="62"/>
    </location>
</feature>
<feature type="compositionally biased region" description="Low complexity" evidence="1">
    <location>
        <begin position="298"/>
        <end position="311"/>
    </location>
</feature>
<feature type="compositionally biased region" description="Basic and acidic residues" evidence="1">
    <location>
        <begin position="24"/>
        <end position="35"/>
    </location>
</feature>
<dbReference type="Proteomes" id="UP000770661">
    <property type="component" value="Unassembled WGS sequence"/>
</dbReference>
<feature type="region of interest" description="Disordered" evidence="1">
    <location>
        <begin position="136"/>
        <end position="275"/>
    </location>
</feature>
<feature type="region of interest" description="Disordered" evidence="1">
    <location>
        <begin position="1"/>
        <end position="62"/>
    </location>
</feature>
<feature type="compositionally biased region" description="Gly residues" evidence="1">
    <location>
        <begin position="357"/>
        <end position="369"/>
    </location>
</feature>
<feature type="compositionally biased region" description="Low complexity" evidence="1">
    <location>
        <begin position="182"/>
        <end position="196"/>
    </location>
</feature>